<dbReference type="InterPro" id="IPR000182">
    <property type="entry name" value="GNAT_dom"/>
</dbReference>
<name>A0A853BT01_9ACTN</name>
<sequence length="168" mass="17893">MTNLHPGPLPAAAVVLAAVPYDHPQARSLTRDLYTEQVATYGFADDPSTTSDASFNPGLFVVALLGGRAVGCGGWRLLGPRTAEIKRMYVQPQFRGLSLGARILDHLEADAAAHGASRLVLETGAANHAALALYRLRGYRPMPSYVAGRDPAINRALGKTVPRPPKPD</sequence>
<organism evidence="4 5">
    <name type="scientific">Streptomonospora nanhaiensis</name>
    <dbReference type="NCBI Taxonomy" id="1323731"/>
    <lineage>
        <taxon>Bacteria</taxon>
        <taxon>Bacillati</taxon>
        <taxon>Actinomycetota</taxon>
        <taxon>Actinomycetes</taxon>
        <taxon>Streptosporangiales</taxon>
        <taxon>Nocardiopsidaceae</taxon>
        <taxon>Streptomonospora</taxon>
    </lineage>
</organism>
<protein>
    <submittedName>
        <fullName evidence="4">Ribosomal protein S18 acetylase RimI-like enzyme</fullName>
    </submittedName>
</protein>
<proteinExistence type="predicted"/>
<dbReference type="GO" id="GO:0005840">
    <property type="term" value="C:ribosome"/>
    <property type="evidence" value="ECO:0007669"/>
    <property type="project" value="UniProtKB-KW"/>
</dbReference>
<evidence type="ECO:0000256" key="1">
    <source>
        <dbReference type="ARBA" id="ARBA00022679"/>
    </source>
</evidence>
<keyword evidence="1" id="KW-0808">Transferase</keyword>
<dbReference type="RefSeq" id="WP_179769452.1">
    <property type="nucleotide sequence ID" value="NZ_JACCFO010000001.1"/>
</dbReference>
<evidence type="ECO:0000313" key="5">
    <source>
        <dbReference type="Proteomes" id="UP000575985"/>
    </source>
</evidence>
<dbReference type="InterPro" id="IPR016181">
    <property type="entry name" value="Acyl_CoA_acyltransferase"/>
</dbReference>
<dbReference type="EMBL" id="JACCFO010000001">
    <property type="protein sequence ID" value="NYI98273.1"/>
    <property type="molecule type" value="Genomic_DNA"/>
</dbReference>
<dbReference type="PANTHER" id="PTHR43877">
    <property type="entry name" value="AMINOALKYLPHOSPHONATE N-ACETYLTRANSFERASE-RELATED-RELATED"/>
    <property type="match status" value="1"/>
</dbReference>
<comment type="caution">
    <text evidence="4">The sequence shown here is derived from an EMBL/GenBank/DDBJ whole genome shotgun (WGS) entry which is preliminary data.</text>
</comment>
<dbReference type="Proteomes" id="UP000575985">
    <property type="component" value="Unassembled WGS sequence"/>
</dbReference>
<dbReference type="CDD" id="cd04301">
    <property type="entry name" value="NAT_SF"/>
    <property type="match status" value="1"/>
</dbReference>
<dbReference type="AlphaFoldDB" id="A0A853BT01"/>
<dbReference type="InterPro" id="IPR050832">
    <property type="entry name" value="Bact_Acetyltransf"/>
</dbReference>
<evidence type="ECO:0000256" key="2">
    <source>
        <dbReference type="ARBA" id="ARBA00023315"/>
    </source>
</evidence>
<dbReference type="Pfam" id="PF00583">
    <property type="entry name" value="Acetyltransf_1"/>
    <property type="match status" value="1"/>
</dbReference>
<feature type="domain" description="N-acetyltransferase" evidence="3">
    <location>
        <begin position="13"/>
        <end position="164"/>
    </location>
</feature>
<dbReference type="PROSITE" id="PS51186">
    <property type="entry name" value="GNAT"/>
    <property type="match status" value="1"/>
</dbReference>
<keyword evidence="4" id="KW-0689">Ribosomal protein</keyword>
<dbReference type="PANTHER" id="PTHR43877:SF2">
    <property type="entry name" value="AMINOALKYLPHOSPHONATE N-ACETYLTRANSFERASE-RELATED"/>
    <property type="match status" value="1"/>
</dbReference>
<reference evidence="4 5" key="1">
    <citation type="submission" date="2020-07" db="EMBL/GenBank/DDBJ databases">
        <title>Sequencing the genomes of 1000 actinobacteria strains.</title>
        <authorList>
            <person name="Klenk H.-P."/>
        </authorList>
    </citation>
    <scope>NUCLEOTIDE SEQUENCE [LARGE SCALE GENOMIC DNA]</scope>
    <source>
        <strain evidence="4 5">DSM 45927</strain>
    </source>
</reference>
<gene>
    <name evidence="4" type="ORF">HNR12_004550</name>
</gene>
<keyword evidence="4" id="KW-0687">Ribonucleoprotein</keyword>
<dbReference type="Gene3D" id="3.40.630.30">
    <property type="match status" value="1"/>
</dbReference>
<dbReference type="GO" id="GO:0016747">
    <property type="term" value="F:acyltransferase activity, transferring groups other than amino-acyl groups"/>
    <property type="evidence" value="ECO:0007669"/>
    <property type="project" value="InterPro"/>
</dbReference>
<accession>A0A853BT01</accession>
<dbReference type="SUPFAM" id="SSF55729">
    <property type="entry name" value="Acyl-CoA N-acyltransferases (Nat)"/>
    <property type="match status" value="1"/>
</dbReference>
<evidence type="ECO:0000313" key="4">
    <source>
        <dbReference type="EMBL" id="NYI98273.1"/>
    </source>
</evidence>
<keyword evidence="5" id="KW-1185">Reference proteome</keyword>
<evidence type="ECO:0000259" key="3">
    <source>
        <dbReference type="PROSITE" id="PS51186"/>
    </source>
</evidence>
<keyword evidence="2" id="KW-0012">Acyltransferase</keyword>